<name>R0HBM0_9BRAS</name>
<proteinExistence type="inferred from homology"/>
<dbReference type="PANTHER" id="PTHR11926:SF906">
    <property type="entry name" value="UDP-GLYCOSYLTRANSFERASE 76C3-RELATED"/>
    <property type="match status" value="1"/>
</dbReference>
<keyword evidence="2" id="KW-0808">Transferase</keyword>
<dbReference type="Gene3D" id="3.40.50.2000">
    <property type="entry name" value="Glycogen Phosphorylase B"/>
    <property type="match status" value="1"/>
</dbReference>
<evidence type="ECO:0000256" key="2">
    <source>
        <dbReference type="ARBA" id="ARBA00022676"/>
    </source>
</evidence>
<dbReference type="SUPFAM" id="SSF53756">
    <property type="entry name" value="UDP-Glycosyltransferase/glycogen phosphorylase"/>
    <property type="match status" value="1"/>
</dbReference>
<dbReference type="PANTHER" id="PTHR11926">
    <property type="entry name" value="GLUCOSYL/GLUCURONOSYL TRANSFERASES"/>
    <property type="match status" value="1"/>
</dbReference>
<dbReference type="FunFam" id="3.40.50.2000:FF:000120">
    <property type="entry name" value="UDP-glycosyltransferase 76C1"/>
    <property type="match status" value="1"/>
</dbReference>
<reference evidence="4" key="1">
    <citation type="journal article" date="2013" name="Nat. Genet.">
        <title>The Capsella rubella genome and the genomic consequences of rapid mating system evolution.</title>
        <authorList>
            <person name="Slotte T."/>
            <person name="Hazzouri K.M."/>
            <person name="Agren J.A."/>
            <person name="Koenig D."/>
            <person name="Maumus F."/>
            <person name="Guo Y.L."/>
            <person name="Steige K."/>
            <person name="Platts A.E."/>
            <person name="Escobar J.S."/>
            <person name="Newman L.K."/>
            <person name="Wang W."/>
            <person name="Mandakova T."/>
            <person name="Vello E."/>
            <person name="Smith L.M."/>
            <person name="Henz S.R."/>
            <person name="Steffen J."/>
            <person name="Takuno S."/>
            <person name="Brandvain Y."/>
            <person name="Coop G."/>
            <person name="Andolfatto P."/>
            <person name="Hu T.T."/>
            <person name="Blanchette M."/>
            <person name="Clark R.M."/>
            <person name="Quesneville H."/>
            <person name="Nordborg M."/>
            <person name="Gaut B.S."/>
            <person name="Lysak M.A."/>
            <person name="Jenkins J."/>
            <person name="Grimwood J."/>
            <person name="Chapman J."/>
            <person name="Prochnik S."/>
            <person name="Shu S."/>
            <person name="Rokhsar D."/>
            <person name="Schmutz J."/>
            <person name="Weigel D."/>
            <person name="Wright S.I."/>
        </authorList>
    </citation>
    <scope>NUCLEOTIDE SEQUENCE [LARGE SCALE GENOMIC DNA]</scope>
    <source>
        <strain evidence="4">cv. Monte Gargano</strain>
    </source>
</reference>
<dbReference type="GO" id="GO:0080044">
    <property type="term" value="F:quercetin 7-O-glucosyltransferase activity"/>
    <property type="evidence" value="ECO:0007669"/>
    <property type="project" value="TreeGrafter"/>
</dbReference>
<evidence type="ECO:0000313" key="4">
    <source>
        <dbReference type="Proteomes" id="UP000029121"/>
    </source>
</evidence>
<gene>
    <name evidence="3" type="ORF">CARUB_v10003070mg</name>
</gene>
<sequence length="187" mass="21473">MEKSKGLRVILFPLPLQGCINPMIQLAKILHSRGFSITVIHTRFNAPKASSHPHFTFIEIPDGLSETEERTIHTKLLITKLNRNCESPFRDCLTKLLEPLDSETGDEKQRISCLIDDSGWMFTQPLAQSLKLPRLFLSVFTVSFYRSQFVLPKLQREGYLQLQGIVISHFTVYIVHLHTCLFISFNT</sequence>
<evidence type="ECO:0000256" key="1">
    <source>
        <dbReference type="ARBA" id="ARBA00009995"/>
    </source>
</evidence>
<organism evidence="3 4">
    <name type="scientific">Capsella rubella</name>
    <dbReference type="NCBI Taxonomy" id="81985"/>
    <lineage>
        <taxon>Eukaryota</taxon>
        <taxon>Viridiplantae</taxon>
        <taxon>Streptophyta</taxon>
        <taxon>Embryophyta</taxon>
        <taxon>Tracheophyta</taxon>
        <taxon>Spermatophyta</taxon>
        <taxon>Magnoliopsida</taxon>
        <taxon>eudicotyledons</taxon>
        <taxon>Gunneridae</taxon>
        <taxon>Pentapetalae</taxon>
        <taxon>rosids</taxon>
        <taxon>malvids</taxon>
        <taxon>Brassicales</taxon>
        <taxon>Brassicaceae</taxon>
        <taxon>Camelineae</taxon>
        <taxon>Capsella</taxon>
    </lineage>
</organism>
<dbReference type="EMBL" id="KB870810">
    <property type="protein sequence ID" value="EOA22425.1"/>
    <property type="molecule type" value="Genomic_DNA"/>
</dbReference>
<protein>
    <submittedName>
        <fullName evidence="3">Uncharacterized protein</fullName>
    </submittedName>
</protein>
<keyword evidence="2" id="KW-0328">Glycosyltransferase</keyword>
<dbReference type="GO" id="GO:0080043">
    <property type="term" value="F:quercetin 3-O-glucosyltransferase activity"/>
    <property type="evidence" value="ECO:0007669"/>
    <property type="project" value="TreeGrafter"/>
</dbReference>
<dbReference type="STRING" id="81985.R0HBM0"/>
<dbReference type="KEGG" id="crb:17883180"/>
<dbReference type="OrthoDB" id="5835829at2759"/>
<dbReference type="Proteomes" id="UP000029121">
    <property type="component" value="Unassembled WGS sequence"/>
</dbReference>
<keyword evidence="4" id="KW-1185">Reference proteome</keyword>
<dbReference type="AlphaFoldDB" id="R0HBM0"/>
<comment type="similarity">
    <text evidence="1">Belongs to the UDP-glycosyltransferase family.</text>
</comment>
<evidence type="ECO:0000313" key="3">
    <source>
        <dbReference type="EMBL" id="EOA22425.1"/>
    </source>
</evidence>
<dbReference type="eggNOG" id="KOG1192">
    <property type="taxonomic scope" value="Eukaryota"/>
</dbReference>
<accession>R0HBM0</accession>